<evidence type="ECO:0000313" key="8">
    <source>
        <dbReference type="Proteomes" id="UP000590740"/>
    </source>
</evidence>
<dbReference type="Gene3D" id="3.90.420.10">
    <property type="entry name" value="Oxidoreductase, molybdopterin-binding domain"/>
    <property type="match status" value="1"/>
</dbReference>
<feature type="domain" description="Oxidoreductase molybdopterin-binding" evidence="5">
    <location>
        <begin position="89"/>
        <end position="259"/>
    </location>
</feature>
<dbReference type="Pfam" id="PF03404">
    <property type="entry name" value="Mo-co_dimer"/>
    <property type="match status" value="1"/>
</dbReference>
<dbReference type="AlphaFoldDB" id="A0A7W7YAD3"/>
<evidence type="ECO:0000259" key="5">
    <source>
        <dbReference type="Pfam" id="PF00174"/>
    </source>
</evidence>
<name>A0A7W7YAD3_9BACT</name>
<evidence type="ECO:0000256" key="4">
    <source>
        <dbReference type="ARBA" id="ARBA00023002"/>
    </source>
</evidence>
<dbReference type="InterPro" id="IPR005066">
    <property type="entry name" value="MoCF_OxRdtse_dimer"/>
</dbReference>
<dbReference type="InterPro" id="IPR008335">
    <property type="entry name" value="Mopterin_OxRdtase_euk"/>
</dbReference>
<organism evidence="7 8">
    <name type="scientific">Prosthecobacter vanneervenii</name>
    <dbReference type="NCBI Taxonomy" id="48466"/>
    <lineage>
        <taxon>Bacteria</taxon>
        <taxon>Pseudomonadati</taxon>
        <taxon>Verrucomicrobiota</taxon>
        <taxon>Verrucomicrobiia</taxon>
        <taxon>Verrucomicrobiales</taxon>
        <taxon>Verrucomicrobiaceae</taxon>
        <taxon>Prosthecobacter</taxon>
    </lineage>
</organism>
<dbReference type="GO" id="GO:0043546">
    <property type="term" value="F:molybdopterin cofactor binding"/>
    <property type="evidence" value="ECO:0007669"/>
    <property type="project" value="TreeGrafter"/>
</dbReference>
<dbReference type="PANTHER" id="PTHR19372:SF7">
    <property type="entry name" value="SULFITE OXIDASE, MITOCHONDRIAL"/>
    <property type="match status" value="1"/>
</dbReference>
<dbReference type="PANTHER" id="PTHR19372">
    <property type="entry name" value="SULFITE REDUCTASE"/>
    <property type="match status" value="1"/>
</dbReference>
<comment type="caution">
    <text evidence="7">The sequence shown here is derived from an EMBL/GenBank/DDBJ whole genome shotgun (WGS) entry which is preliminary data.</text>
</comment>
<dbReference type="FunFam" id="3.90.420.10:FF:000007">
    <property type="entry name" value="Sulfite:cytochrome c oxidoreductase subunit A"/>
    <property type="match status" value="1"/>
</dbReference>
<evidence type="ECO:0000259" key="6">
    <source>
        <dbReference type="Pfam" id="PF03404"/>
    </source>
</evidence>
<dbReference type="InterPro" id="IPR000572">
    <property type="entry name" value="OxRdtase_Mopterin-bd_dom"/>
</dbReference>
<dbReference type="Gene3D" id="2.60.40.650">
    <property type="match status" value="1"/>
</dbReference>
<dbReference type="InterPro" id="IPR036374">
    <property type="entry name" value="OxRdtase_Mopterin-bd_sf"/>
</dbReference>
<keyword evidence="2" id="KW-0500">Molybdenum</keyword>
<dbReference type="RefSeq" id="WP_184339367.1">
    <property type="nucleotide sequence ID" value="NZ_JACHIG010000003.1"/>
</dbReference>
<evidence type="ECO:0000256" key="1">
    <source>
        <dbReference type="ARBA" id="ARBA00001924"/>
    </source>
</evidence>
<dbReference type="GO" id="GO:0030151">
    <property type="term" value="F:molybdenum ion binding"/>
    <property type="evidence" value="ECO:0007669"/>
    <property type="project" value="InterPro"/>
</dbReference>
<reference evidence="7 8" key="1">
    <citation type="submission" date="2020-08" db="EMBL/GenBank/DDBJ databases">
        <title>Genomic Encyclopedia of Type Strains, Phase IV (KMG-IV): sequencing the most valuable type-strain genomes for metagenomic binning, comparative biology and taxonomic classification.</title>
        <authorList>
            <person name="Goeker M."/>
        </authorList>
    </citation>
    <scope>NUCLEOTIDE SEQUENCE [LARGE SCALE GENOMIC DNA]</scope>
    <source>
        <strain evidence="7 8">DSM 12252</strain>
    </source>
</reference>
<dbReference type="InterPro" id="IPR006311">
    <property type="entry name" value="TAT_signal"/>
</dbReference>
<dbReference type="InterPro" id="IPR014756">
    <property type="entry name" value="Ig_E-set"/>
</dbReference>
<dbReference type="GO" id="GO:0008482">
    <property type="term" value="F:sulfite oxidase activity"/>
    <property type="evidence" value="ECO:0007669"/>
    <property type="project" value="TreeGrafter"/>
</dbReference>
<proteinExistence type="predicted"/>
<dbReference type="Pfam" id="PF00174">
    <property type="entry name" value="Oxidored_molyb"/>
    <property type="match status" value="1"/>
</dbReference>
<feature type="domain" description="Moybdenum cofactor oxidoreductase dimerisation" evidence="6">
    <location>
        <begin position="287"/>
        <end position="395"/>
    </location>
</feature>
<gene>
    <name evidence="7" type="ORF">HNQ65_002017</name>
</gene>
<dbReference type="SUPFAM" id="SSF56524">
    <property type="entry name" value="Oxidoreductase molybdopterin-binding domain"/>
    <property type="match status" value="1"/>
</dbReference>
<dbReference type="PRINTS" id="PR00407">
    <property type="entry name" value="EUMOPTERIN"/>
</dbReference>
<evidence type="ECO:0000256" key="2">
    <source>
        <dbReference type="ARBA" id="ARBA00022505"/>
    </source>
</evidence>
<protein>
    <submittedName>
        <fullName evidence="7">DMSO/TMAO reductase YedYZ molybdopterin-dependent catalytic subunit</fullName>
    </submittedName>
</protein>
<sequence>MIQNARSSRRQFLSQASAAVAGLGLGRAGAAGKVTLPFANGERQMMQFPQKRPLILLTTRPPQLETPMEVFKEVITPNDAFFVRYHLANVPRSVDAAAFRLEVKGLVDKPLQLSLKDLKTQYEQVEVVAVNQCSGNSRGFFQPRVGGGQLGNGAMGNARWRGVRLKDVLAKAGVQAGAKQVVCNGLDTPVLPQTPDFIKALEMDHALDGEILLAYEMNGEPLPLLNGYPLRLVVPGYYGTYWVKHLNELNVVKDVFDGFFMATGYRIATTPGGCVEPGTTPTSTVPITRFKVRSFLTSHLDGAQVQAGVVTQLSGIAFDHGAGITEVAVSDDGGRTWQSAELGKDLGRYSFRPWTFAWKPQKKGPCELKVRAVNRIGESQAMEPLWNPQGYMRNVVETTHVTVA</sequence>
<dbReference type="EMBL" id="JACHIG010000003">
    <property type="protein sequence ID" value="MBB5032440.1"/>
    <property type="molecule type" value="Genomic_DNA"/>
</dbReference>
<evidence type="ECO:0000313" key="7">
    <source>
        <dbReference type="EMBL" id="MBB5032440.1"/>
    </source>
</evidence>
<dbReference type="PROSITE" id="PS51318">
    <property type="entry name" value="TAT"/>
    <property type="match status" value="1"/>
</dbReference>
<keyword evidence="4" id="KW-0560">Oxidoreductase</keyword>
<keyword evidence="8" id="KW-1185">Reference proteome</keyword>
<keyword evidence="3" id="KW-0479">Metal-binding</keyword>
<dbReference type="GO" id="GO:0020037">
    <property type="term" value="F:heme binding"/>
    <property type="evidence" value="ECO:0007669"/>
    <property type="project" value="TreeGrafter"/>
</dbReference>
<comment type="cofactor">
    <cofactor evidence="1">
        <name>Mo-molybdopterin</name>
        <dbReference type="ChEBI" id="CHEBI:71302"/>
    </cofactor>
</comment>
<dbReference type="Proteomes" id="UP000590740">
    <property type="component" value="Unassembled WGS sequence"/>
</dbReference>
<evidence type="ECO:0000256" key="3">
    <source>
        <dbReference type="ARBA" id="ARBA00022723"/>
    </source>
</evidence>
<accession>A0A7W7YAD3</accession>
<dbReference type="GO" id="GO:0006790">
    <property type="term" value="P:sulfur compound metabolic process"/>
    <property type="evidence" value="ECO:0007669"/>
    <property type="project" value="TreeGrafter"/>
</dbReference>
<dbReference type="SUPFAM" id="SSF81296">
    <property type="entry name" value="E set domains"/>
    <property type="match status" value="1"/>
</dbReference>